<feature type="binding site" evidence="8">
    <location>
        <position position="166"/>
    </location>
    <ligand>
        <name>Zn(2+)</name>
        <dbReference type="ChEBI" id="CHEBI:29105"/>
        <label>2</label>
    </ligand>
</feature>
<feature type="binding site" evidence="8">
    <location>
        <position position="197"/>
    </location>
    <ligand>
        <name>Zn(2+)</name>
        <dbReference type="ChEBI" id="CHEBI:29105"/>
        <label>2</label>
    </ligand>
</feature>
<dbReference type="EMBL" id="DVNB01000072">
    <property type="protein sequence ID" value="HIU57517.1"/>
    <property type="molecule type" value="Genomic_DNA"/>
</dbReference>
<dbReference type="SUPFAM" id="SSF53187">
    <property type="entry name" value="Zn-dependent exopeptidases"/>
    <property type="match status" value="1"/>
</dbReference>
<evidence type="ECO:0000256" key="8">
    <source>
        <dbReference type="PIRSR" id="PIRSR001123-2"/>
    </source>
</evidence>
<keyword evidence="5" id="KW-0378">Hydrolase</keyword>
<sequence>MSKKSYELLKRLTEADAPSGREGAAAEIVRAEAERLGYEVTSDALGSVIAHKPGSGAKLMFDAHLDEIGVIASYADDNGFIRFGAVGGLNTSELPKKRVRFLNGVTGVIGSEEESFKDKPKLSKLYIDIGAKDKADAADKVKTGDMAVFDGPFDSDGCRVVSKALDDRAGCFILLCAMERIKSSENDLWFVFSAQEEVGLRGAKTAAFSIMPDYAVAVDVTDTGDTPGCPPMAVKLGDGAAIKIMDRSVVCDTEVIERLIGTAEKNGIKYQREIMADGGTDTGAIALTGAGVKAGAVSLPVRYVHSPSELASVVDIEACAELIAAVCAEKWDR</sequence>
<comment type="cofactor">
    <cofactor evidence="8">
        <name>a divalent metal cation</name>
        <dbReference type="ChEBI" id="CHEBI:60240"/>
    </cofactor>
    <text evidence="8">Binds 2 divalent metal cations per subunit.</text>
</comment>
<evidence type="ECO:0000256" key="1">
    <source>
        <dbReference type="ARBA" id="ARBA00006272"/>
    </source>
</evidence>
<dbReference type="Proteomes" id="UP000824109">
    <property type="component" value="Unassembled WGS sequence"/>
</dbReference>
<dbReference type="GO" id="GO:0004177">
    <property type="term" value="F:aminopeptidase activity"/>
    <property type="evidence" value="ECO:0007669"/>
    <property type="project" value="UniProtKB-UniRule"/>
</dbReference>
<feature type="active site" description="Proton acceptor" evidence="7">
    <location>
        <position position="196"/>
    </location>
</feature>
<evidence type="ECO:0000256" key="5">
    <source>
        <dbReference type="ARBA" id="ARBA00022801"/>
    </source>
</evidence>
<reference evidence="9" key="2">
    <citation type="journal article" date="2021" name="PeerJ">
        <title>Extensive microbial diversity within the chicken gut microbiome revealed by metagenomics and culture.</title>
        <authorList>
            <person name="Gilroy R."/>
            <person name="Ravi A."/>
            <person name="Getino M."/>
            <person name="Pursley I."/>
            <person name="Horton D.L."/>
            <person name="Alikhan N.F."/>
            <person name="Baker D."/>
            <person name="Gharbi K."/>
            <person name="Hall N."/>
            <person name="Watson M."/>
            <person name="Adriaenssens E.M."/>
            <person name="Foster-Nyarko E."/>
            <person name="Jarju S."/>
            <person name="Secka A."/>
            <person name="Antonio M."/>
            <person name="Oren A."/>
            <person name="Chaudhuri R.R."/>
            <person name="La Ragione R."/>
            <person name="Hildebrand F."/>
            <person name="Pallen M.J."/>
        </authorList>
    </citation>
    <scope>NUCLEOTIDE SEQUENCE</scope>
    <source>
        <strain evidence="9">USAMLcec3-3695</strain>
    </source>
</reference>
<dbReference type="GO" id="GO:0046872">
    <property type="term" value="F:metal ion binding"/>
    <property type="evidence" value="ECO:0007669"/>
    <property type="project" value="UniProtKB-UniRule"/>
</dbReference>
<evidence type="ECO:0000313" key="10">
    <source>
        <dbReference type="Proteomes" id="UP000824109"/>
    </source>
</evidence>
<name>A0A9D1SF92_9FIRM</name>
<dbReference type="PANTHER" id="PTHR32481">
    <property type="entry name" value="AMINOPEPTIDASE"/>
    <property type="match status" value="1"/>
</dbReference>
<gene>
    <name evidence="9" type="ORF">IAA61_06860</name>
</gene>
<evidence type="ECO:0000256" key="2">
    <source>
        <dbReference type="ARBA" id="ARBA00022438"/>
    </source>
</evidence>
<proteinExistence type="inferred from homology"/>
<dbReference type="InterPro" id="IPR051464">
    <property type="entry name" value="Peptidase_M42_aminopept"/>
</dbReference>
<evidence type="ECO:0000256" key="4">
    <source>
        <dbReference type="ARBA" id="ARBA00022723"/>
    </source>
</evidence>
<feature type="binding site" evidence="8">
    <location>
        <position position="64"/>
    </location>
    <ligand>
        <name>Zn(2+)</name>
        <dbReference type="ChEBI" id="CHEBI:29105"/>
        <label>1</label>
    </ligand>
</feature>
<reference evidence="9" key="1">
    <citation type="submission" date="2020-10" db="EMBL/GenBank/DDBJ databases">
        <authorList>
            <person name="Gilroy R."/>
        </authorList>
    </citation>
    <scope>NUCLEOTIDE SEQUENCE</scope>
    <source>
        <strain evidence="9">USAMLcec3-3695</strain>
    </source>
</reference>
<feature type="binding site" evidence="8">
    <location>
        <position position="219"/>
    </location>
    <ligand>
        <name>Zn(2+)</name>
        <dbReference type="ChEBI" id="CHEBI:29105"/>
        <label>1</label>
    </ligand>
</feature>
<dbReference type="SUPFAM" id="SSF101821">
    <property type="entry name" value="Aminopeptidase/glucanase lid domain"/>
    <property type="match status" value="1"/>
</dbReference>
<protein>
    <submittedName>
        <fullName evidence="9">M20/M25/M40 family metallo-hydrolase</fullName>
    </submittedName>
</protein>
<evidence type="ECO:0000256" key="3">
    <source>
        <dbReference type="ARBA" id="ARBA00022670"/>
    </source>
</evidence>
<dbReference type="Gene3D" id="3.40.630.10">
    <property type="entry name" value="Zn peptidases"/>
    <property type="match status" value="1"/>
</dbReference>
<dbReference type="Gene3D" id="2.40.30.40">
    <property type="entry name" value="Peptidase M42, domain 2"/>
    <property type="match status" value="1"/>
</dbReference>
<keyword evidence="3" id="KW-0645">Protease</keyword>
<dbReference type="InterPro" id="IPR023367">
    <property type="entry name" value="Peptidase_M42_dom2"/>
</dbReference>
<keyword evidence="2" id="KW-0031">Aminopeptidase</keyword>
<dbReference type="PIRSF" id="PIRSF001123">
    <property type="entry name" value="PepA_GA"/>
    <property type="match status" value="1"/>
</dbReference>
<feature type="binding site" evidence="8">
    <location>
        <position position="166"/>
    </location>
    <ligand>
        <name>Zn(2+)</name>
        <dbReference type="ChEBI" id="CHEBI:29105"/>
        <label>1</label>
    </ligand>
</feature>
<dbReference type="InterPro" id="IPR008007">
    <property type="entry name" value="Peptidase_M42"/>
</dbReference>
<feature type="binding site" evidence="8">
    <location>
        <position position="305"/>
    </location>
    <ligand>
        <name>Zn(2+)</name>
        <dbReference type="ChEBI" id="CHEBI:29105"/>
        <label>2</label>
    </ligand>
</feature>
<comment type="caution">
    <text evidence="9">The sequence shown here is derived from an EMBL/GenBank/DDBJ whole genome shotgun (WGS) entry which is preliminary data.</text>
</comment>
<evidence type="ECO:0000313" key="9">
    <source>
        <dbReference type="EMBL" id="HIU57517.1"/>
    </source>
</evidence>
<organism evidence="9 10">
    <name type="scientific">Candidatus Ornithomonoglobus merdipullorum</name>
    <dbReference type="NCBI Taxonomy" id="2840895"/>
    <lineage>
        <taxon>Bacteria</taxon>
        <taxon>Bacillati</taxon>
        <taxon>Bacillota</taxon>
        <taxon>Clostridia</taxon>
        <taxon>Candidatus Ornithomonoglobus</taxon>
    </lineage>
</organism>
<evidence type="ECO:0000256" key="6">
    <source>
        <dbReference type="PIRNR" id="PIRNR001123"/>
    </source>
</evidence>
<accession>A0A9D1SF92</accession>
<keyword evidence="4 8" id="KW-0479">Metal-binding</keyword>
<dbReference type="AlphaFoldDB" id="A0A9D1SF92"/>
<dbReference type="PANTHER" id="PTHR32481:SF9">
    <property type="entry name" value="ENDOGLUCANASE"/>
    <property type="match status" value="1"/>
</dbReference>
<evidence type="ECO:0000256" key="7">
    <source>
        <dbReference type="PIRSR" id="PIRSR001123-1"/>
    </source>
</evidence>
<dbReference type="GO" id="GO:0006508">
    <property type="term" value="P:proteolysis"/>
    <property type="evidence" value="ECO:0007669"/>
    <property type="project" value="UniProtKB-KW"/>
</dbReference>
<comment type="similarity">
    <text evidence="1 6">Belongs to the peptidase M42 family.</text>
</comment>
<dbReference type="Pfam" id="PF05343">
    <property type="entry name" value="Peptidase_M42"/>
    <property type="match status" value="1"/>
</dbReference>